<organism evidence="2 3">
    <name type="scientific">Letharia lupina</name>
    <dbReference type="NCBI Taxonomy" id="560253"/>
    <lineage>
        <taxon>Eukaryota</taxon>
        <taxon>Fungi</taxon>
        <taxon>Dikarya</taxon>
        <taxon>Ascomycota</taxon>
        <taxon>Pezizomycotina</taxon>
        <taxon>Lecanoromycetes</taxon>
        <taxon>OSLEUM clade</taxon>
        <taxon>Lecanoromycetidae</taxon>
        <taxon>Lecanorales</taxon>
        <taxon>Lecanorineae</taxon>
        <taxon>Parmeliaceae</taxon>
        <taxon>Letharia</taxon>
    </lineage>
</organism>
<accession>A0A8H6FE13</accession>
<feature type="region of interest" description="Disordered" evidence="1">
    <location>
        <begin position="222"/>
        <end position="563"/>
    </location>
</feature>
<protein>
    <submittedName>
        <fullName evidence="2">Uncharacterized protein</fullName>
    </submittedName>
</protein>
<evidence type="ECO:0000313" key="2">
    <source>
        <dbReference type="EMBL" id="KAF6225037.1"/>
    </source>
</evidence>
<dbReference type="AlphaFoldDB" id="A0A8H6FE13"/>
<dbReference type="RefSeq" id="XP_037153904.1">
    <property type="nucleotide sequence ID" value="XM_037301087.1"/>
</dbReference>
<dbReference type="EMBL" id="JACCJB010000008">
    <property type="protein sequence ID" value="KAF6225037.1"/>
    <property type="molecule type" value="Genomic_DNA"/>
</dbReference>
<feature type="compositionally biased region" description="Basic and acidic residues" evidence="1">
    <location>
        <begin position="404"/>
        <end position="423"/>
    </location>
</feature>
<feature type="region of interest" description="Disordered" evidence="1">
    <location>
        <begin position="1"/>
        <end position="191"/>
    </location>
</feature>
<dbReference type="Proteomes" id="UP000593566">
    <property type="component" value="Unassembled WGS sequence"/>
</dbReference>
<feature type="compositionally biased region" description="Polar residues" evidence="1">
    <location>
        <begin position="355"/>
        <end position="364"/>
    </location>
</feature>
<evidence type="ECO:0000313" key="3">
    <source>
        <dbReference type="Proteomes" id="UP000593566"/>
    </source>
</evidence>
<feature type="compositionally biased region" description="Low complexity" evidence="1">
    <location>
        <begin position="153"/>
        <end position="171"/>
    </location>
</feature>
<comment type="caution">
    <text evidence="2">The sequence shown here is derived from an EMBL/GenBank/DDBJ whole genome shotgun (WGS) entry which is preliminary data.</text>
</comment>
<evidence type="ECO:0000256" key="1">
    <source>
        <dbReference type="SAM" id="MobiDB-lite"/>
    </source>
</evidence>
<sequence length="563" mass="58535">MSEGKDGGNLAGMVNEGEGGVDVPPVVNEDEGGVAVPPMVNEGQGMEHVSPVMSYEKGTDHIEPVISEGEIRYEGKRKSRSESFSHLPAQDDSAPSTAPTTRPVSQAQADSAPSTAPTTRPVSQTQADSGPITGQGGSAAIAAQDESSHLTAQRDSAPAAAQSAPPDSSAQGKSAPIAAQSTLPTRNQRVDHDCGCADIYDHAGKKRQQACDLHRLNPNRSVLPLPPKKPLSEVTNLSGGTRGTSVFMPQTMRTEESPPRQPPVVTPTKGRNFVQGSENGPTFLDPFNSERAIEPTGPPNTLTTIPTQEDKPLKKSTGRVSGPKASGPKASGPKALDPAKPRTTQTPPHFGEGASGSQATQPPNINAVAGGDLGSKAPADEQRTGENAASAPRKSESSEDNEDGGTRLSDEHRFQFTVKEGKKPVGTASGPAFRKGNVQPKSILKKIVGTTAALRQTERGRSPSEQANNDVETEDKSGGARLFHDAAGRNKAGEGNSVTNNASGPVREDQGGAPIPTLILHTDAGPIGARTNSNGEPVFVAPEAPTNSDDEDEGNPCKHCVLM</sequence>
<feature type="compositionally biased region" description="Polar residues" evidence="1">
    <location>
        <begin position="233"/>
        <end position="252"/>
    </location>
</feature>
<dbReference type="GeneID" id="59338624"/>
<feature type="compositionally biased region" description="Polar residues" evidence="1">
    <location>
        <begin position="93"/>
        <end position="128"/>
    </location>
</feature>
<feature type="compositionally biased region" description="Basic and acidic residues" evidence="1">
    <location>
        <begin position="474"/>
        <end position="492"/>
    </location>
</feature>
<proteinExistence type="predicted"/>
<gene>
    <name evidence="2" type="ORF">HO133_010232</name>
</gene>
<name>A0A8H6FE13_9LECA</name>
<keyword evidence="3" id="KW-1185">Reference proteome</keyword>
<feature type="compositionally biased region" description="Basic and acidic residues" evidence="1">
    <location>
        <begin position="57"/>
        <end position="83"/>
    </location>
</feature>
<reference evidence="2 3" key="1">
    <citation type="journal article" date="2020" name="Genomics">
        <title>Complete, high-quality genomes from long-read metagenomic sequencing of two wolf lichen thalli reveals enigmatic genome architecture.</title>
        <authorList>
            <person name="McKenzie S.K."/>
            <person name="Walston R.F."/>
            <person name="Allen J.L."/>
        </authorList>
    </citation>
    <scope>NUCLEOTIDE SEQUENCE [LARGE SCALE GENOMIC DNA]</scope>
    <source>
        <strain evidence="2">WasteWater1</strain>
    </source>
</reference>